<accession>A0A7L7LCK3</accession>
<proteinExistence type="predicted"/>
<organism evidence="1 2">
    <name type="scientific">Adhaeribacter radiodurans</name>
    <dbReference type="NCBI Taxonomy" id="2745197"/>
    <lineage>
        <taxon>Bacteria</taxon>
        <taxon>Pseudomonadati</taxon>
        <taxon>Bacteroidota</taxon>
        <taxon>Cytophagia</taxon>
        <taxon>Cytophagales</taxon>
        <taxon>Hymenobacteraceae</taxon>
        <taxon>Adhaeribacter</taxon>
    </lineage>
</organism>
<dbReference type="EMBL" id="CP055153">
    <property type="protein sequence ID" value="QMU30503.1"/>
    <property type="molecule type" value="Genomic_DNA"/>
</dbReference>
<evidence type="ECO:0000313" key="2">
    <source>
        <dbReference type="Proteomes" id="UP000514509"/>
    </source>
</evidence>
<dbReference type="Proteomes" id="UP000514509">
    <property type="component" value="Chromosome"/>
</dbReference>
<dbReference type="KEGG" id="add:HUW48_21865"/>
<dbReference type="RefSeq" id="WP_182412950.1">
    <property type="nucleotide sequence ID" value="NZ_CP055153.1"/>
</dbReference>
<gene>
    <name evidence="1" type="ORF">HUW48_21865</name>
</gene>
<sequence length="102" mass="11607">MTPPANPLTLSPELIIRLLKEDLKSNKLLLGLNQLGIVAEHYHSDLGSIILILMNLPESDDNLYAFYQNQLTSFTSLETSIFFNQLDALAQKFYQLLIDRIN</sequence>
<dbReference type="AlphaFoldDB" id="A0A7L7LCK3"/>
<evidence type="ECO:0000313" key="1">
    <source>
        <dbReference type="EMBL" id="QMU30503.1"/>
    </source>
</evidence>
<protein>
    <submittedName>
        <fullName evidence="1">Uncharacterized protein</fullName>
    </submittedName>
</protein>
<name>A0A7L7LCK3_9BACT</name>
<reference evidence="1 2" key="1">
    <citation type="submission" date="2020-08" db="EMBL/GenBank/DDBJ databases">
        <title>Adhaeribacter dokdonensis sp. nov., isolated from the rhizosphere of Elymus tsukushiensis, a plant native to the Dokdo Islands, Republic of Korea.</title>
        <authorList>
            <person name="Ghim S.Y."/>
        </authorList>
    </citation>
    <scope>NUCLEOTIDE SEQUENCE [LARGE SCALE GENOMIC DNA]</scope>
    <source>
        <strain evidence="1 2">KUDC8001</strain>
    </source>
</reference>
<keyword evidence="2" id="KW-1185">Reference proteome</keyword>